<name>A0A854WNF8_9STRE</name>
<dbReference type="RefSeq" id="WP_003103426.1">
    <property type="nucleotide sequence ID" value="NZ_JAYEVX010000002.1"/>
</dbReference>
<evidence type="ECO:0000256" key="1">
    <source>
        <dbReference type="ARBA" id="ARBA00022729"/>
    </source>
</evidence>
<dbReference type="GeneID" id="61421439"/>
<dbReference type="EMBL" id="NSGR01000010">
    <property type="protein sequence ID" value="PCH10722.1"/>
    <property type="molecule type" value="Genomic_DNA"/>
</dbReference>
<keyword evidence="4" id="KW-0449">Lipoprotein</keyword>
<protein>
    <submittedName>
        <fullName evidence="4">Putative lipoprotein YjhA</fullName>
    </submittedName>
</protein>
<comment type="caution">
    <text evidence="4">The sequence shown here is derived from an EMBL/GenBank/DDBJ whole genome shotgun (WGS) entry which is preliminary data.</text>
</comment>
<sequence length="390" mass="43715">MKKRKIIYGLLTLSSVFVLTACGGKDEKNATTTKDGLQVKIVDGEYITNEDLKTSSSNKGYLALEVKLKNTGDKSVTYGEDNFTLYTGKDEDEESIEPSQVYDSLDHFKTISYGKVSKGRSKTGYLVYEVDKDQKKYNLVVDASMDDENSQELKIPVNATKYNDNTEKITKLAETFVTQTFLDEKAAIAGSDAEAASTTGGGQVELLGSKKSKEWQLTNKVDEDRAAYMNKFKEEIKGSFSDYSPSEADLQKFAQQYIAANSKRAKIEYTVKNYLPTSATIAVKPSVINYGDMDYDSLINDAKEKLKNNNYSDYDQVYKDAEKYIFENMHTRYDSASISTPDSMSGDGYEINLTKDTDTGKWTVDTSDSDQNYYYDDLIQAFTGGINSFY</sequence>
<dbReference type="InterPro" id="IPR029050">
    <property type="entry name" value="Immunoprotect_excell_Ig-like"/>
</dbReference>
<dbReference type="PROSITE" id="PS51257">
    <property type="entry name" value="PROKAR_LIPOPROTEIN"/>
    <property type="match status" value="1"/>
</dbReference>
<feature type="domain" description="DUF4352" evidence="3">
    <location>
        <begin position="50"/>
        <end position="145"/>
    </location>
</feature>
<keyword evidence="1 2" id="KW-0732">Signal</keyword>
<feature type="signal peptide" evidence="2">
    <location>
        <begin position="1"/>
        <end position="20"/>
    </location>
</feature>
<dbReference type="Proteomes" id="UP000217465">
    <property type="component" value="Unassembled WGS sequence"/>
</dbReference>
<evidence type="ECO:0000313" key="4">
    <source>
        <dbReference type="EMBL" id="PCH10722.1"/>
    </source>
</evidence>
<dbReference type="AlphaFoldDB" id="A0A854WNF8"/>
<gene>
    <name evidence="4" type="primary">yjhA</name>
    <name evidence="4" type="ORF">A9Y57_02012</name>
</gene>
<evidence type="ECO:0000256" key="2">
    <source>
        <dbReference type="SAM" id="SignalP"/>
    </source>
</evidence>
<dbReference type="Gene3D" id="2.60.40.1240">
    <property type="match status" value="1"/>
</dbReference>
<evidence type="ECO:0000259" key="3">
    <source>
        <dbReference type="Pfam" id="PF11611"/>
    </source>
</evidence>
<evidence type="ECO:0000313" key="5">
    <source>
        <dbReference type="Proteomes" id="UP000217465"/>
    </source>
</evidence>
<feature type="chain" id="PRO_5039214118" evidence="2">
    <location>
        <begin position="21"/>
        <end position="390"/>
    </location>
</feature>
<proteinExistence type="predicted"/>
<dbReference type="Pfam" id="PF11611">
    <property type="entry name" value="DUF4352"/>
    <property type="match status" value="1"/>
</dbReference>
<accession>A0A854WNF8</accession>
<reference evidence="4 5" key="1">
    <citation type="submission" date="2016-06" db="EMBL/GenBank/DDBJ databases">
        <authorList>
            <person name="Haines A.N."/>
            <person name="Council K.R."/>
        </authorList>
    </citation>
    <scope>NUCLEOTIDE SEQUENCE [LARGE SCALE GENOMIC DNA]</scope>
    <source>
        <strain evidence="4 5">SP158-29</strain>
    </source>
</reference>
<dbReference type="InterPro" id="IPR029051">
    <property type="entry name" value="DUF4352"/>
</dbReference>
<organism evidence="4 5">
    <name type="scientific">Streptococcus parauberis</name>
    <dbReference type="NCBI Taxonomy" id="1348"/>
    <lineage>
        <taxon>Bacteria</taxon>
        <taxon>Bacillati</taxon>
        <taxon>Bacillota</taxon>
        <taxon>Bacilli</taxon>
        <taxon>Lactobacillales</taxon>
        <taxon>Streptococcaceae</taxon>
        <taxon>Streptococcus</taxon>
    </lineage>
</organism>